<protein>
    <submittedName>
        <fullName evidence="3">Unannotated protein</fullName>
    </submittedName>
</protein>
<feature type="transmembrane region" description="Helical" evidence="1">
    <location>
        <begin position="135"/>
        <end position="156"/>
    </location>
</feature>
<keyword evidence="1" id="KW-0812">Transmembrane</keyword>
<accession>A0A6J6HEV4</accession>
<sequence>MAGVKKVAPHQALQNTLQSWAQQYGLQEDPYISGLSNAVANRKNLPMWASLNPLEYLPHAPANVGKGMKRIVLTITIIRNALVFLPVALTWFAISKATSAFAIYTADNTLGVVNFLDFWENGYGVLDKAWSLSHVATLDFQIILLIITLTIAITLLDKQIRDNYAREVSYLDEDRIRLAMSISTYLFDHQRVTQVSMNQSLAKALRDLMNSTESLDKSSKDLGKTVKAIPSNREILNEIKSMKSPSRFDRL</sequence>
<proteinExistence type="predicted"/>
<evidence type="ECO:0000313" key="3">
    <source>
        <dbReference type="EMBL" id="CAB4612202.1"/>
    </source>
</evidence>
<feature type="transmembrane region" description="Helical" evidence="1">
    <location>
        <begin position="71"/>
        <end position="94"/>
    </location>
</feature>
<evidence type="ECO:0000313" key="2">
    <source>
        <dbReference type="EMBL" id="CAB4547921.1"/>
    </source>
</evidence>
<keyword evidence="1" id="KW-1133">Transmembrane helix</keyword>
<reference evidence="3" key="1">
    <citation type="submission" date="2020-05" db="EMBL/GenBank/DDBJ databases">
        <authorList>
            <person name="Chiriac C."/>
            <person name="Salcher M."/>
            <person name="Ghai R."/>
            <person name="Kavagutti S V."/>
        </authorList>
    </citation>
    <scope>NUCLEOTIDE SEQUENCE</scope>
</reference>
<keyword evidence="1" id="KW-0472">Membrane</keyword>
<evidence type="ECO:0000256" key="1">
    <source>
        <dbReference type="SAM" id="Phobius"/>
    </source>
</evidence>
<dbReference type="EMBL" id="CAEZSY010000006">
    <property type="protein sequence ID" value="CAB4547921.1"/>
    <property type="molecule type" value="Genomic_DNA"/>
</dbReference>
<dbReference type="EMBL" id="CAEZUT010000061">
    <property type="protein sequence ID" value="CAB4612202.1"/>
    <property type="molecule type" value="Genomic_DNA"/>
</dbReference>
<gene>
    <name evidence="2" type="ORF">UFOPK1509_00107</name>
    <name evidence="3" type="ORF">UFOPK1854_00645</name>
</gene>
<dbReference type="AlphaFoldDB" id="A0A6J6HEV4"/>
<organism evidence="3">
    <name type="scientific">freshwater metagenome</name>
    <dbReference type="NCBI Taxonomy" id="449393"/>
    <lineage>
        <taxon>unclassified sequences</taxon>
        <taxon>metagenomes</taxon>
        <taxon>ecological metagenomes</taxon>
    </lineage>
</organism>
<name>A0A6J6HEV4_9ZZZZ</name>